<dbReference type="Proteomes" id="UP000613266">
    <property type="component" value="Unassembled WGS sequence"/>
</dbReference>
<reference evidence="3" key="1">
    <citation type="submission" date="2020-12" db="EMBL/GenBank/DDBJ databases">
        <title>The genome sequence of Inhella sp. 1Y17.</title>
        <authorList>
            <person name="Liu Y."/>
        </authorList>
    </citation>
    <scope>NUCLEOTIDE SEQUENCE</scope>
    <source>
        <strain evidence="3">1Y17</strain>
    </source>
</reference>
<gene>
    <name evidence="3" type="ORF">I7X39_09490</name>
</gene>
<dbReference type="Gene3D" id="1.10.405.20">
    <property type="match status" value="1"/>
</dbReference>
<dbReference type="InterPro" id="IPR036188">
    <property type="entry name" value="FAD/NAD-bd_sf"/>
</dbReference>
<dbReference type="AlphaFoldDB" id="A0A931J6Q3"/>
<accession>A0A931J6Q3</accession>
<dbReference type="PANTHER" id="PTHR42923">
    <property type="entry name" value="PROTOPORPHYRINOGEN OXIDASE"/>
    <property type="match status" value="1"/>
</dbReference>
<dbReference type="EMBL" id="JAEDAK010000005">
    <property type="protein sequence ID" value="MBH9577140.1"/>
    <property type="molecule type" value="Genomic_DNA"/>
</dbReference>
<evidence type="ECO:0000313" key="4">
    <source>
        <dbReference type="Proteomes" id="UP000613266"/>
    </source>
</evidence>
<dbReference type="Gene3D" id="3.30.70.1990">
    <property type="match status" value="1"/>
</dbReference>
<dbReference type="InterPro" id="IPR002937">
    <property type="entry name" value="Amino_oxidase"/>
</dbReference>
<name>A0A931J6Q3_9BURK</name>
<feature type="compositionally biased region" description="Low complexity" evidence="1">
    <location>
        <begin position="45"/>
        <end position="59"/>
    </location>
</feature>
<keyword evidence="4" id="KW-1185">Reference proteome</keyword>
<dbReference type="Gene3D" id="3.50.50.60">
    <property type="entry name" value="FAD/NAD(P)-binding domain"/>
    <property type="match status" value="1"/>
</dbReference>
<organism evidence="3 4">
    <name type="scientific">Inhella proteolytica</name>
    <dbReference type="NCBI Taxonomy" id="2795029"/>
    <lineage>
        <taxon>Bacteria</taxon>
        <taxon>Pseudomonadati</taxon>
        <taxon>Pseudomonadota</taxon>
        <taxon>Betaproteobacteria</taxon>
        <taxon>Burkholderiales</taxon>
        <taxon>Sphaerotilaceae</taxon>
        <taxon>Inhella</taxon>
    </lineage>
</organism>
<protein>
    <submittedName>
        <fullName evidence="3">FAD-dependent oxidoreductase</fullName>
    </submittedName>
</protein>
<feature type="compositionally biased region" description="Polar residues" evidence="1">
    <location>
        <begin position="1"/>
        <end position="11"/>
    </location>
</feature>
<dbReference type="InterPro" id="IPR050464">
    <property type="entry name" value="Zeta_carotene_desat/Oxidored"/>
</dbReference>
<evidence type="ECO:0000313" key="3">
    <source>
        <dbReference type="EMBL" id="MBH9577140.1"/>
    </source>
</evidence>
<dbReference type="GO" id="GO:0016491">
    <property type="term" value="F:oxidoreductase activity"/>
    <property type="evidence" value="ECO:0007669"/>
    <property type="project" value="InterPro"/>
</dbReference>
<comment type="caution">
    <text evidence="3">The sequence shown here is derived from an EMBL/GenBank/DDBJ whole genome shotgun (WGS) entry which is preliminary data.</text>
</comment>
<feature type="domain" description="Amine oxidase" evidence="2">
    <location>
        <begin position="73"/>
        <end position="469"/>
    </location>
</feature>
<proteinExistence type="predicted"/>
<dbReference type="Pfam" id="PF01593">
    <property type="entry name" value="Amino_oxidase"/>
    <property type="match status" value="1"/>
</dbReference>
<evidence type="ECO:0000256" key="1">
    <source>
        <dbReference type="SAM" id="MobiDB-lite"/>
    </source>
</evidence>
<feature type="region of interest" description="Disordered" evidence="1">
    <location>
        <begin position="1"/>
        <end position="63"/>
    </location>
</feature>
<sequence>MTRSSPTSSSLGLPHWAAARRQALSPAPAPGPTDHASELLPWLRGRAPGAPGQPGASEPGRPRQRVAVVGGGISGLGAAWALRHRFELTLFETENRLGGHAHTVDWEQAGRRHGVDTGFLVFNERTYPLLQELFRQLAVPVAHSDMSFSVQAQGLEWCGSELNSVFAQRRNLLRPRFWGMLTELLRFNRECTALAARGDDRELAEPIGAFLDRRGFGEAFRALYLLPMVACIWSCPVQQMLAFPIGTLIRFCHNHGLLQVANRPQWFTVRGGSREYVQRIQKALPDVRAAEPVLALRRAPEGVWLRGPSGEQRFDAVILACHSDQALALLGEQARPAERSVLGAIRYQDNRAVLHGDAGLLPQRRRAWAAWNFESGPGERPVCLHYLINKLQPLPWAEPVVVSLNPLREPKGESREFHYAHPVFDEGAVRAQERLPELQGQGNVWFAGAWARYGFHEDGLWSGLQAAKALEQAMERVWS</sequence>
<evidence type="ECO:0000259" key="2">
    <source>
        <dbReference type="Pfam" id="PF01593"/>
    </source>
</evidence>
<dbReference type="PANTHER" id="PTHR42923:SF17">
    <property type="entry name" value="AMINE OXIDASE DOMAIN-CONTAINING PROTEIN"/>
    <property type="match status" value="1"/>
</dbReference>
<dbReference type="SUPFAM" id="SSF51905">
    <property type="entry name" value="FAD/NAD(P)-binding domain"/>
    <property type="match status" value="1"/>
</dbReference>
<dbReference type="FunFam" id="1.10.405.20:FF:000001">
    <property type="entry name" value="Amine oxidase"/>
    <property type="match status" value="1"/>
</dbReference>